<feature type="transmembrane region" description="Helical" evidence="7">
    <location>
        <begin position="21"/>
        <end position="42"/>
    </location>
</feature>
<evidence type="ECO:0000256" key="2">
    <source>
        <dbReference type="ARBA" id="ARBA00022692"/>
    </source>
</evidence>
<dbReference type="InterPro" id="IPR023214">
    <property type="entry name" value="HAD_sf"/>
</dbReference>
<keyword evidence="2 7" id="KW-0812">Transmembrane</keyword>
<dbReference type="GO" id="GO:0005388">
    <property type="term" value="F:P-type calcium transporter activity"/>
    <property type="evidence" value="ECO:0007669"/>
    <property type="project" value="TreeGrafter"/>
</dbReference>
<dbReference type="EMBL" id="CDMC01000012">
    <property type="protein sequence ID" value="CEL08692.1"/>
    <property type="molecule type" value="Genomic_DNA"/>
</dbReference>
<dbReference type="GO" id="GO:0006874">
    <property type="term" value="P:intracellular calcium ion homeostasis"/>
    <property type="evidence" value="ECO:0007669"/>
    <property type="project" value="TreeGrafter"/>
</dbReference>
<dbReference type="Pfam" id="PF13246">
    <property type="entry name" value="Cation_ATPase"/>
    <property type="match status" value="1"/>
</dbReference>
<keyword evidence="10" id="KW-1185">Reference proteome</keyword>
<accession>A0A0U5H467</accession>
<evidence type="ECO:0000256" key="1">
    <source>
        <dbReference type="ARBA" id="ARBA00004370"/>
    </source>
</evidence>
<dbReference type="PRINTS" id="PR00119">
    <property type="entry name" value="CATATPASE"/>
</dbReference>
<keyword evidence="4" id="KW-0460">Magnesium</keyword>
<name>A0A0U5H467_ASPCI</name>
<dbReference type="AlphaFoldDB" id="A0A0U5H467"/>
<evidence type="ECO:0000256" key="7">
    <source>
        <dbReference type="SAM" id="Phobius"/>
    </source>
</evidence>
<proteinExistence type="predicted"/>
<dbReference type="GO" id="GO:0046872">
    <property type="term" value="F:metal ion binding"/>
    <property type="evidence" value="ECO:0007669"/>
    <property type="project" value="UniProtKB-KW"/>
</dbReference>
<evidence type="ECO:0000313" key="9">
    <source>
        <dbReference type="EMBL" id="CEL08692.1"/>
    </source>
</evidence>
<organism evidence="9 10">
    <name type="scientific">Aspergillus calidoustus</name>
    <dbReference type="NCBI Taxonomy" id="454130"/>
    <lineage>
        <taxon>Eukaryota</taxon>
        <taxon>Fungi</taxon>
        <taxon>Dikarya</taxon>
        <taxon>Ascomycota</taxon>
        <taxon>Pezizomycotina</taxon>
        <taxon>Eurotiomycetes</taxon>
        <taxon>Eurotiomycetidae</taxon>
        <taxon>Eurotiales</taxon>
        <taxon>Aspergillaceae</taxon>
        <taxon>Aspergillus</taxon>
        <taxon>Aspergillus subgen. Nidulantes</taxon>
    </lineage>
</organism>
<dbReference type="SUPFAM" id="SSF81665">
    <property type="entry name" value="Calcium ATPase, transmembrane domain M"/>
    <property type="match status" value="1"/>
</dbReference>
<feature type="transmembrane region" description="Helical" evidence="7">
    <location>
        <begin position="434"/>
        <end position="451"/>
    </location>
</feature>
<dbReference type="PANTHER" id="PTHR24093">
    <property type="entry name" value="CATION TRANSPORTING ATPASE"/>
    <property type="match status" value="1"/>
</dbReference>
<dbReference type="GO" id="GO:0000166">
    <property type="term" value="F:nucleotide binding"/>
    <property type="evidence" value="ECO:0007669"/>
    <property type="project" value="InterPro"/>
</dbReference>
<dbReference type="Gene3D" id="3.40.1110.10">
    <property type="entry name" value="Calcium-transporting ATPase, cytoplasmic domain N"/>
    <property type="match status" value="1"/>
</dbReference>
<keyword evidence="3" id="KW-0479">Metal-binding</keyword>
<evidence type="ECO:0000313" key="10">
    <source>
        <dbReference type="Proteomes" id="UP000054771"/>
    </source>
</evidence>
<dbReference type="OMA" id="ASECEIF"/>
<dbReference type="SUPFAM" id="SSF56784">
    <property type="entry name" value="HAD-like"/>
    <property type="match status" value="1"/>
</dbReference>
<evidence type="ECO:0000256" key="6">
    <source>
        <dbReference type="ARBA" id="ARBA00023136"/>
    </source>
</evidence>
<gene>
    <name evidence="9" type="ORF">ASPCAL11837</name>
</gene>
<comment type="subcellular location">
    <subcellularLocation>
        <location evidence="1">Membrane</location>
    </subcellularLocation>
</comment>
<evidence type="ECO:0000256" key="4">
    <source>
        <dbReference type="ARBA" id="ARBA00022842"/>
    </source>
</evidence>
<protein>
    <recommendedName>
        <fullName evidence="8">Cation-transporting P-type ATPase C-terminal domain-containing protein</fullName>
    </recommendedName>
</protein>
<dbReference type="PANTHER" id="PTHR24093:SF346">
    <property type="entry name" value="CALCIUM-TRANSPORTING ATPASE"/>
    <property type="match status" value="1"/>
</dbReference>
<dbReference type="Pfam" id="PF00689">
    <property type="entry name" value="Cation_ATPase_C"/>
    <property type="match status" value="1"/>
</dbReference>
<dbReference type="Gene3D" id="3.40.50.1000">
    <property type="entry name" value="HAD superfamily/HAD-like"/>
    <property type="match status" value="1"/>
</dbReference>
<keyword evidence="5 7" id="KW-1133">Transmembrane helix</keyword>
<evidence type="ECO:0000256" key="5">
    <source>
        <dbReference type="ARBA" id="ARBA00022989"/>
    </source>
</evidence>
<reference evidence="10" key="1">
    <citation type="journal article" date="2016" name="Genome Announc.">
        <title>Draft genome sequences of fungus Aspergillus calidoustus.</title>
        <authorList>
            <person name="Horn F."/>
            <person name="Linde J."/>
            <person name="Mattern D.J."/>
            <person name="Walther G."/>
            <person name="Guthke R."/>
            <person name="Scherlach K."/>
            <person name="Martin K."/>
            <person name="Brakhage A.A."/>
            <person name="Petzke L."/>
            <person name="Valiante V."/>
        </authorList>
    </citation>
    <scope>NUCLEOTIDE SEQUENCE [LARGE SCALE GENOMIC DNA]</scope>
    <source>
        <strain evidence="10">SF006504</strain>
    </source>
</reference>
<dbReference type="InterPro" id="IPR023299">
    <property type="entry name" value="ATPase_P-typ_cyto_dom_N"/>
</dbReference>
<dbReference type="Proteomes" id="UP000054771">
    <property type="component" value="Unassembled WGS sequence"/>
</dbReference>
<keyword evidence="6 7" id="KW-0472">Membrane</keyword>
<dbReference type="OrthoDB" id="3352408at2759"/>
<dbReference type="InterPro" id="IPR023298">
    <property type="entry name" value="ATPase_P-typ_TM_dom_sf"/>
</dbReference>
<dbReference type="STRING" id="454130.A0A0U5H467"/>
<feature type="transmembrane region" description="Helical" evidence="7">
    <location>
        <begin position="62"/>
        <end position="90"/>
    </location>
</feature>
<feature type="domain" description="Cation-transporting P-type ATPase C-terminal" evidence="8">
    <location>
        <begin position="429"/>
        <end position="542"/>
    </location>
</feature>
<feature type="transmembrane region" description="Helical" evidence="7">
    <location>
        <begin position="403"/>
        <end position="422"/>
    </location>
</feature>
<evidence type="ECO:0000256" key="3">
    <source>
        <dbReference type="ARBA" id="ARBA00022723"/>
    </source>
</evidence>
<dbReference type="InterPro" id="IPR006068">
    <property type="entry name" value="ATPase_P-typ_cation-transptr_C"/>
</dbReference>
<sequence>MSVRTDTESTPLKKKLEGLAVAIAKLGSGASLFMFFILLFWFCASLPGDTRPPEEKESTFVGLLVVAIAFIAVAVSEGLPLAVTLVLAFATTRLLKENNLVRVLRACETMRNATCICSDKTGTLVFRPDKSIRNAANKYTTHKMTVVGGCLDGMTTFIGSKTETALLQFATDDLAMQSVSETRANEQIVLLELFDCAKKYTTAVIKVPLGYRLLLKGASELVLGFCSWQVNARTDEVEPLDRVVGIQDPVHPGVSIAVRSARRAGVTTRMVTGDNVITERSIATKCGIFTDGIILEGPEFRRLSELELDNVIPRLQVLARSSPEDKGILVTRLKAPGETIAVTSDRTNNAAALKAVDIGFLMGKSGTEVAKEASEIILMDDNFTSIVTALKWGRAVNNAVQRLLQITVNITAVILSFVMSMANADMEPVLKAVQLLWINLIMDTMAALALATDSPNRLHLRQGPPAKVWKMIIGQSIFQLTVILVLYFAGDSILHYDTTIPSQKLHLDTIIFNTFVWMQIFNELNCRRFDNNFNVCVGIHRN</sequence>
<dbReference type="GO" id="GO:0005886">
    <property type="term" value="C:plasma membrane"/>
    <property type="evidence" value="ECO:0007669"/>
    <property type="project" value="TreeGrafter"/>
</dbReference>
<feature type="transmembrane region" description="Helical" evidence="7">
    <location>
        <begin position="472"/>
        <end position="490"/>
    </location>
</feature>
<dbReference type="InterPro" id="IPR036412">
    <property type="entry name" value="HAD-like_sf"/>
</dbReference>
<evidence type="ECO:0000259" key="8">
    <source>
        <dbReference type="Pfam" id="PF00689"/>
    </source>
</evidence>
<dbReference type="Gene3D" id="1.20.1110.10">
    <property type="entry name" value="Calcium-transporting ATPase, transmembrane domain"/>
    <property type="match status" value="2"/>
</dbReference>